<dbReference type="GO" id="GO:0003677">
    <property type="term" value="F:DNA binding"/>
    <property type="evidence" value="ECO:0007669"/>
    <property type="project" value="UniProtKB-KW"/>
</dbReference>
<dbReference type="PANTHER" id="PTHR38445:SF7">
    <property type="entry name" value="GNTR-FAMILY TRANSCRIPTIONAL REGULATOR"/>
    <property type="match status" value="1"/>
</dbReference>
<keyword evidence="3" id="KW-0804">Transcription</keyword>
<keyword evidence="2 5" id="KW-0238">DNA-binding</keyword>
<gene>
    <name evidence="5" type="ORF">E9232_002731</name>
</gene>
<dbReference type="SMART" id="SM00345">
    <property type="entry name" value="HTH_GNTR"/>
    <property type="match status" value="1"/>
</dbReference>
<dbReference type="InterPro" id="IPR000524">
    <property type="entry name" value="Tscrpt_reg_HTH_GntR"/>
</dbReference>
<evidence type="ECO:0000313" key="6">
    <source>
        <dbReference type="Proteomes" id="UP001262410"/>
    </source>
</evidence>
<dbReference type="PROSITE" id="PS50949">
    <property type="entry name" value="HTH_GNTR"/>
    <property type="match status" value="1"/>
</dbReference>
<keyword evidence="1" id="KW-0805">Transcription regulation</keyword>
<dbReference type="Proteomes" id="UP001262410">
    <property type="component" value="Unassembled WGS sequence"/>
</dbReference>
<dbReference type="Pfam" id="PF00392">
    <property type="entry name" value="GntR"/>
    <property type="match status" value="1"/>
</dbReference>
<dbReference type="CDD" id="cd07377">
    <property type="entry name" value="WHTH_GntR"/>
    <property type="match status" value="1"/>
</dbReference>
<dbReference type="SUPFAM" id="SSF46785">
    <property type="entry name" value="Winged helix' DNA-binding domain"/>
    <property type="match status" value="1"/>
</dbReference>
<proteinExistence type="predicted"/>
<dbReference type="InterPro" id="IPR036388">
    <property type="entry name" value="WH-like_DNA-bd_sf"/>
</dbReference>
<dbReference type="PANTHER" id="PTHR38445">
    <property type="entry name" value="HTH-TYPE TRANSCRIPTIONAL REPRESSOR YTRA"/>
    <property type="match status" value="1"/>
</dbReference>
<reference evidence="5 6" key="1">
    <citation type="submission" date="2023-07" db="EMBL/GenBank/DDBJ databases">
        <title>Sorghum-associated microbial communities from plants grown in Nebraska, USA.</title>
        <authorList>
            <person name="Schachtman D."/>
        </authorList>
    </citation>
    <scope>NUCLEOTIDE SEQUENCE [LARGE SCALE GENOMIC DNA]</scope>
    <source>
        <strain evidence="5 6">584</strain>
    </source>
</reference>
<evidence type="ECO:0000256" key="2">
    <source>
        <dbReference type="ARBA" id="ARBA00023125"/>
    </source>
</evidence>
<dbReference type="EMBL" id="JAVDPW010000004">
    <property type="protein sequence ID" value="MDR6290210.1"/>
    <property type="molecule type" value="Genomic_DNA"/>
</dbReference>
<dbReference type="InterPro" id="IPR036390">
    <property type="entry name" value="WH_DNA-bd_sf"/>
</dbReference>
<protein>
    <submittedName>
        <fullName evidence="5">DNA-binding transcriptional regulator YhcF (GntR family)</fullName>
    </submittedName>
</protein>
<organism evidence="5 6">
    <name type="scientific">Inquilinus ginsengisoli</name>
    <dbReference type="NCBI Taxonomy" id="363840"/>
    <lineage>
        <taxon>Bacteria</taxon>
        <taxon>Pseudomonadati</taxon>
        <taxon>Pseudomonadota</taxon>
        <taxon>Alphaproteobacteria</taxon>
        <taxon>Rhodospirillales</taxon>
        <taxon>Rhodospirillaceae</taxon>
        <taxon>Inquilinus</taxon>
    </lineage>
</organism>
<evidence type="ECO:0000256" key="3">
    <source>
        <dbReference type="ARBA" id="ARBA00023163"/>
    </source>
</evidence>
<accession>A0ABU1JNL8</accession>
<dbReference type="RefSeq" id="WP_309794681.1">
    <property type="nucleotide sequence ID" value="NZ_JAVDPW010000004.1"/>
</dbReference>
<evidence type="ECO:0000313" key="5">
    <source>
        <dbReference type="EMBL" id="MDR6290210.1"/>
    </source>
</evidence>
<sequence length="334" mass="36169">MKLHIDRELPVPLGVQVRGLIEYGIACGELSPGERLPSVRELADTLKVAPMTVAQVYRGLREAGLIETRSGLGSFVGGDRGLGGRPQAQMADVQRRLDHLIDDAAAIGLKPADFAGMVQARLARREQRRRARSIIMLGLFADATRAYARAIQARLPSGVTVEPLTLDELKTSEPALQRVAEAELVVTFPNRQREIAALLPESRVVAIRFIPSEETRRALAGLDPMTRLGIASRFPDFLPIMKSGVQRFAPHVRSIVAAALGTPALDAVIDQSDVLVLSTGAESVLPRLRPEVRAIEYRHSPDPVDVDQQIVPLLQPGAANVSEPNAAEPSEVLP</sequence>
<name>A0ABU1JNL8_9PROT</name>
<evidence type="ECO:0000259" key="4">
    <source>
        <dbReference type="PROSITE" id="PS50949"/>
    </source>
</evidence>
<comment type="caution">
    <text evidence="5">The sequence shown here is derived from an EMBL/GenBank/DDBJ whole genome shotgun (WGS) entry which is preliminary data.</text>
</comment>
<dbReference type="Gene3D" id="1.10.10.10">
    <property type="entry name" value="Winged helix-like DNA-binding domain superfamily/Winged helix DNA-binding domain"/>
    <property type="match status" value="1"/>
</dbReference>
<feature type="domain" description="HTH gntR-type" evidence="4">
    <location>
        <begin position="11"/>
        <end position="79"/>
    </location>
</feature>
<keyword evidence="6" id="KW-1185">Reference proteome</keyword>
<evidence type="ECO:0000256" key="1">
    <source>
        <dbReference type="ARBA" id="ARBA00023015"/>
    </source>
</evidence>